<dbReference type="InterPro" id="IPR011043">
    <property type="entry name" value="Gal_Oxase/kelch_b-propeller"/>
</dbReference>
<evidence type="ECO:0000256" key="3">
    <source>
        <dbReference type="SAM" id="MobiDB-lite"/>
    </source>
</evidence>
<organism evidence="5 6">
    <name type="scientific">Archangium gephyra</name>
    <dbReference type="NCBI Taxonomy" id="48"/>
    <lineage>
        <taxon>Bacteria</taxon>
        <taxon>Pseudomonadati</taxon>
        <taxon>Myxococcota</taxon>
        <taxon>Myxococcia</taxon>
        <taxon>Myxococcales</taxon>
        <taxon>Cystobacterineae</taxon>
        <taxon>Archangiaceae</taxon>
        <taxon>Archangium</taxon>
    </lineage>
</organism>
<dbReference type="Gene3D" id="2.60.40.10">
    <property type="entry name" value="Immunoglobulins"/>
    <property type="match status" value="1"/>
</dbReference>
<name>A0AAC8QBY9_9BACT</name>
<evidence type="ECO:0000256" key="1">
    <source>
        <dbReference type="ARBA" id="ARBA00022441"/>
    </source>
</evidence>
<feature type="domain" description="Bacterial Ig-like" evidence="4">
    <location>
        <begin position="405"/>
        <end position="476"/>
    </location>
</feature>
<dbReference type="InterPro" id="IPR013783">
    <property type="entry name" value="Ig-like_fold"/>
</dbReference>
<gene>
    <name evidence="5" type="ORF">AA314_06451</name>
</gene>
<sequence>MTSGKVLVTGGIAPDASTTPLASEEVYDPDTGEWSTTGALATARYRHTATLLPSGKVLVTGGNDGSSELLLNSAEVYDPVTGTWSPTGAMATFRYGHTATLLPSGKVLVTGGSAATNDALNSAEVYDPVTRAWRFTGALTRGRVGHTATLLPSGKVLVTGGIGSSRSQYSAEVYDPITETWSPTGLLATARASHTATLLPSGKVLVIGGYTLNDDGEDSSSSHDSADVYDPATGTWSPTAAPATARYFHTATLLPAGTVLIAGGTLPDSSTTTLAGEELYEDTGARQEWRPVITSPAELQPGETFRITGSRLRSPWEASSGNTQSSATDFPLVSLLSLESGMLTRVTSLDSFSDTEVSVQAPLVPNGYYILSVVTNAIHGGRLVLVNGPPLAAPRVTSPEASVQTLTPTISGTAKAGVTVVVSLDGAVVGTPKTDAQGKWNFTPDTALALGRHDIVAIATDEVGNISPESTHQFAIQRSHYGWSCATTPASSATWALLALVWSLGRRRGHRAPMTSRR</sequence>
<dbReference type="InterPro" id="IPR037293">
    <property type="entry name" value="Gal_Oxidase_central_sf"/>
</dbReference>
<dbReference type="Gene3D" id="2.130.10.80">
    <property type="entry name" value="Galactose oxidase/kelch, beta-propeller"/>
    <property type="match status" value="1"/>
</dbReference>
<protein>
    <submittedName>
        <fullName evidence="5">Branched-chain amino acid ABC transporter, amino acid-binding protein</fullName>
    </submittedName>
</protein>
<dbReference type="InterPro" id="IPR044016">
    <property type="entry name" value="Big_13"/>
</dbReference>
<keyword evidence="1" id="KW-0880">Kelch repeat</keyword>
<keyword evidence="2" id="KW-0677">Repeat</keyword>
<reference evidence="5 6" key="1">
    <citation type="submission" date="2015-05" db="EMBL/GenBank/DDBJ databases">
        <title>Genome assembly of Archangium gephyra DSM 2261.</title>
        <authorList>
            <person name="Sharma G."/>
            <person name="Subramanian S."/>
        </authorList>
    </citation>
    <scope>NUCLEOTIDE SEQUENCE [LARGE SCALE GENOMIC DNA]</scope>
    <source>
        <strain evidence="5 6">DSM 2261</strain>
    </source>
</reference>
<dbReference type="SUPFAM" id="SSF50965">
    <property type="entry name" value="Galactose oxidase, central domain"/>
    <property type="match status" value="1"/>
</dbReference>
<dbReference type="InterPro" id="IPR015915">
    <property type="entry name" value="Kelch-typ_b-propeller"/>
</dbReference>
<dbReference type="KEGG" id="age:AA314_06451"/>
<dbReference type="AlphaFoldDB" id="A0AAC8QBY9"/>
<dbReference type="Gene3D" id="2.120.10.80">
    <property type="entry name" value="Kelch-type beta propeller"/>
    <property type="match status" value="2"/>
</dbReference>
<evidence type="ECO:0000313" key="5">
    <source>
        <dbReference type="EMBL" id="AKJ04825.1"/>
    </source>
</evidence>
<dbReference type="SMART" id="SM00612">
    <property type="entry name" value="Kelch"/>
    <property type="match status" value="5"/>
</dbReference>
<feature type="region of interest" description="Disordered" evidence="3">
    <location>
        <begin position="1"/>
        <end position="31"/>
    </location>
</feature>
<dbReference type="Pfam" id="PF19077">
    <property type="entry name" value="Big_13"/>
    <property type="match status" value="1"/>
</dbReference>
<dbReference type="RefSeq" id="WP_169800764.1">
    <property type="nucleotide sequence ID" value="NZ_CP011509.1"/>
</dbReference>
<evidence type="ECO:0000256" key="2">
    <source>
        <dbReference type="ARBA" id="ARBA00022737"/>
    </source>
</evidence>
<dbReference type="Pfam" id="PF24681">
    <property type="entry name" value="Kelch_KLHDC2_KLHL20_DRC7"/>
    <property type="match status" value="1"/>
</dbReference>
<evidence type="ECO:0000313" key="6">
    <source>
        <dbReference type="Proteomes" id="UP000035579"/>
    </source>
</evidence>
<evidence type="ECO:0000259" key="4">
    <source>
        <dbReference type="Pfam" id="PF19077"/>
    </source>
</evidence>
<dbReference type="PANTHER" id="PTHR46344">
    <property type="entry name" value="OS02G0202900 PROTEIN"/>
    <property type="match status" value="1"/>
</dbReference>
<accession>A0AAC8QBY9</accession>
<dbReference type="Proteomes" id="UP000035579">
    <property type="component" value="Chromosome"/>
</dbReference>
<dbReference type="InterPro" id="IPR006652">
    <property type="entry name" value="Kelch_1"/>
</dbReference>
<proteinExistence type="predicted"/>
<dbReference type="PANTHER" id="PTHR46344:SF27">
    <property type="entry name" value="KELCH REPEAT SUPERFAMILY PROTEIN"/>
    <property type="match status" value="1"/>
</dbReference>
<dbReference type="EMBL" id="CP011509">
    <property type="protein sequence ID" value="AKJ04825.1"/>
    <property type="molecule type" value="Genomic_DNA"/>
</dbReference>